<evidence type="ECO:0000313" key="3">
    <source>
        <dbReference type="Proteomes" id="UP000041247"/>
    </source>
</evidence>
<proteinExistence type="predicted"/>
<evidence type="ECO:0000256" key="1">
    <source>
        <dbReference type="SAM" id="MobiDB-lite"/>
    </source>
</evidence>
<dbReference type="EMBL" id="CXOK01000093">
    <property type="protein sequence ID" value="CTP91041.1"/>
    <property type="molecule type" value="Genomic_DNA"/>
</dbReference>
<gene>
    <name evidence="2" type="ORF">XTPLMG728_2775</name>
</gene>
<accession>A0A0K2ZZ26</accession>
<dbReference type="Proteomes" id="UP000041247">
    <property type="component" value="Unassembled WGS sequence"/>
</dbReference>
<sequence>MALVYIWNSKVDGATDLTVVCVFCQENRLMPASELRKDRKIRRVPILPIDGESKPLNVERETGGSTGYPKDGGHCLSHDDLSLLPNA</sequence>
<reference evidence="2 3" key="1">
    <citation type="submission" date="2015-07" db="EMBL/GenBank/DDBJ databases">
        <authorList>
            <person name="Noorani M."/>
        </authorList>
    </citation>
    <scope>NUCLEOTIDE SEQUENCE [LARGE SCALE GENOMIC DNA]</scope>
    <source>
        <strain evidence="2">LMG728</strain>
    </source>
</reference>
<feature type="compositionally biased region" description="Basic and acidic residues" evidence="1">
    <location>
        <begin position="71"/>
        <end position="81"/>
    </location>
</feature>
<feature type="region of interest" description="Disordered" evidence="1">
    <location>
        <begin position="52"/>
        <end position="87"/>
    </location>
</feature>
<dbReference type="AlphaFoldDB" id="A0A0K2ZZ26"/>
<protein>
    <submittedName>
        <fullName evidence="2">Uncharacterized protein</fullName>
    </submittedName>
</protein>
<organism evidence="2 3">
    <name type="scientific">Xanthomonas graminis pv. poae</name>
    <dbReference type="NCBI Taxonomy" id="227946"/>
    <lineage>
        <taxon>Bacteria</taxon>
        <taxon>Pseudomonadati</taxon>
        <taxon>Pseudomonadota</taxon>
        <taxon>Gammaproteobacteria</taxon>
        <taxon>Lysobacterales</taxon>
        <taxon>Lysobacteraceae</taxon>
        <taxon>Xanthomonas</taxon>
        <taxon>Xanthomonas translucens group</taxon>
        <taxon>Xanthomonas graminis</taxon>
    </lineage>
</organism>
<evidence type="ECO:0000313" key="2">
    <source>
        <dbReference type="EMBL" id="CTP91041.1"/>
    </source>
</evidence>
<name>A0A0K2ZZ26_9XANT</name>
<feature type="compositionally biased region" description="Basic and acidic residues" evidence="1">
    <location>
        <begin position="52"/>
        <end position="62"/>
    </location>
</feature>